<dbReference type="PANTHER" id="PTHR37947">
    <property type="entry name" value="BLL2462 PROTEIN"/>
    <property type="match status" value="1"/>
</dbReference>
<evidence type="ECO:0000313" key="2">
    <source>
        <dbReference type="EMBL" id="GER03943.1"/>
    </source>
</evidence>
<dbReference type="Gene3D" id="3.40.50.880">
    <property type="match status" value="1"/>
</dbReference>
<feature type="transmembrane region" description="Helical" evidence="1">
    <location>
        <begin position="12"/>
        <end position="33"/>
    </location>
</feature>
<accession>A0A5A7N6J0</accession>
<dbReference type="PANTHER" id="PTHR37947:SF1">
    <property type="entry name" value="BLL2462 PROTEIN"/>
    <property type="match status" value="1"/>
</dbReference>
<reference evidence="2 3" key="1">
    <citation type="submission" date="2019-09" db="EMBL/GenBank/DDBJ databases">
        <title>NBRP : Genome information of microbial organism related human and environment.</title>
        <authorList>
            <person name="Hattori M."/>
            <person name="Oshima K."/>
            <person name="Inaba H."/>
            <person name="Suda W."/>
            <person name="Sakamoto M."/>
            <person name="Iino T."/>
            <person name="Kitahara M."/>
            <person name="Oshida Y."/>
            <person name="Iida T."/>
            <person name="Kudo T."/>
            <person name="Itoh T."/>
            <person name="Ohkuma M."/>
        </authorList>
    </citation>
    <scope>NUCLEOTIDE SEQUENCE [LARGE SCALE GENOMIC DNA]</scope>
    <source>
        <strain evidence="2 3">Q-1</strain>
    </source>
</reference>
<comment type="caution">
    <text evidence="2">The sequence shown here is derived from an EMBL/GenBank/DDBJ whole genome shotgun (WGS) entry which is preliminary data.</text>
</comment>
<dbReference type="Proteomes" id="UP000324996">
    <property type="component" value="Unassembled WGS sequence"/>
</dbReference>
<feature type="transmembrane region" description="Helical" evidence="1">
    <location>
        <begin position="666"/>
        <end position="685"/>
    </location>
</feature>
<keyword evidence="1" id="KW-0812">Transmembrane</keyword>
<gene>
    <name evidence="2" type="ORF">JCM17846_16250</name>
</gene>
<dbReference type="RefSeq" id="WP_042086021.1">
    <property type="nucleotide sequence ID" value="NZ_BKCN01000007.1"/>
</dbReference>
<name>A0A5A7N6J0_9PROT</name>
<keyword evidence="3" id="KW-1185">Reference proteome</keyword>
<organism evidence="2 3">
    <name type="scientific">Iodidimonas nitroreducens</name>
    <dbReference type="NCBI Taxonomy" id="1236968"/>
    <lineage>
        <taxon>Bacteria</taxon>
        <taxon>Pseudomonadati</taxon>
        <taxon>Pseudomonadota</taxon>
        <taxon>Alphaproteobacteria</taxon>
        <taxon>Iodidimonadales</taxon>
        <taxon>Iodidimonadaceae</taxon>
        <taxon>Iodidimonas</taxon>
    </lineage>
</organism>
<sequence length="689" mass="75947">MTALSLSFDPIFPQWALILLGLLLGFAGVYALIRRARGRWVRLLFISVLLAALAGPQLIKKEQTALPDITLAMVDRSASNRLDGRKDETDRALEALAQNIREQGGELRVVTSNPDEDRTRLFEPLAEALSAVPKDQLSAAVIISDGRIDDAQEAHRLIAADRPIHSLITGDRSAIDRRIRIIRAPEFGLVDRPVTLELSVEEYPAAGTEPVALTIRQYGKPAQTRMVEPGKPVSITLMPERRGEMLVEVDAAPAAGETILVNNRALFSINAVRDRLRVLLISGEPHPGERVWRDTLNSDPAVDLIHFTILRLPSSQDPTPVSQLSLIPFPTEQLFAEQLHDFDLVIFDRYSLRGVLQPRYFTNLLDYVEQGGALFVANGPEYAESLSLYNTPLASVLPARPTGLVSENGYRPALTRIGRRHPVSKNLASFEAGASVAIGDEAQWGRWFRLIDSNVDQGQVLLEGPNAMPLLVLNHAGEGRIAQLMSDHIWLWARGIEGGGPYQELLRRSVHWLMKEPDLEETALEATADGDEIRIERRSLMPEQTEVTVEAPDGTRRTVTLTPDADGLARATISAPDPGLYRVFDTEDEAVVGTGPAGGHELSQILPTDQIVRDLAQKTGGGVFWLEDGLPDFRHPSEKATAFGANWIGLPKRNASRTDALSQRPLLPPLIWALLLGGLLAITWWRESR</sequence>
<evidence type="ECO:0000256" key="1">
    <source>
        <dbReference type="SAM" id="Phobius"/>
    </source>
</evidence>
<dbReference type="SUPFAM" id="SSF52317">
    <property type="entry name" value="Class I glutamine amidotransferase-like"/>
    <property type="match status" value="1"/>
</dbReference>
<proteinExistence type="predicted"/>
<feature type="transmembrane region" description="Helical" evidence="1">
    <location>
        <begin position="40"/>
        <end position="59"/>
    </location>
</feature>
<keyword evidence="1" id="KW-0472">Membrane</keyword>
<protein>
    <submittedName>
        <fullName evidence="2">Membrane protein</fullName>
    </submittedName>
</protein>
<evidence type="ECO:0000313" key="3">
    <source>
        <dbReference type="Proteomes" id="UP000324996"/>
    </source>
</evidence>
<keyword evidence="1" id="KW-1133">Transmembrane helix</keyword>
<dbReference type="AlphaFoldDB" id="A0A5A7N6J0"/>
<dbReference type="InterPro" id="IPR029062">
    <property type="entry name" value="Class_I_gatase-like"/>
</dbReference>
<dbReference type="EMBL" id="BKCN01000007">
    <property type="protein sequence ID" value="GER03943.1"/>
    <property type="molecule type" value="Genomic_DNA"/>
</dbReference>